<dbReference type="PANTHER" id="PTHR45947">
    <property type="entry name" value="SULFOQUINOVOSYL TRANSFERASE SQD2"/>
    <property type="match status" value="1"/>
</dbReference>
<dbReference type="GO" id="GO:0016757">
    <property type="term" value="F:glycosyltransferase activity"/>
    <property type="evidence" value="ECO:0007669"/>
    <property type="project" value="TreeGrafter"/>
</dbReference>
<dbReference type="CDD" id="cd03801">
    <property type="entry name" value="GT4_PimA-like"/>
    <property type="match status" value="1"/>
</dbReference>
<dbReference type="InParanoid" id="M0DAA9"/>
<keyword evidence="3" id="KW-1185">Reference proteome</keyword>
<dbReference type="RefSeq" id="WP_008385659.1">
    <property type="nucleotide sequence ID" value="NZ_AOIV01000018.1"/>
</dbReference>
<organism evidence="2 3">
    <name type="scientific">Halogeometricum pallidum JCM 14848</name>
    <dbReference type="NCBI Taxonomy" id="1227487"/>
    <lineage>
        <taxon>Archaea</taxon>
        <taxon>Methanobacteriati</taxon>
        <taxon>Methanobacteriota</taxon>
        <taxon>Stenosarchaea group</taxon>
        <taxon>Halobacteria</taxon>
        <taxon>Halobacteriales</taxon>
        <taxon>Haloferacaceae</taxon>
        <taxon>Halogeometricum</taxon>
    </lineage>
</organism>
<dbReference type="PANTHER" id="PTHR45947:SF3">
    <property type="entry name" value="SULFOQUINOVOSYL TRANSFERASE SQD2"/>
    <property type="match status" value="1"/>
</dbReference>
<dbReference type="AlphaFoldDB" id="M0DAA9"/>
<feature type="domain" description="Glycosyltransferase subfamily 4-like N-terminal" evidence="1">
    <location>
        <begin position="31"/>
        <end position="162"/>
    </location>
</feature>
<accession>M0DAA9</accession>
<reference evidence="2 3" key="1">
    <citation type="journal article" date="2014" name="PLoS Genet.">
        <title>Phylogenetically driven sequencing of extremely halophilic archaea reveals strategies for static and dynamic osmo-response.</title>
        <authorList>
            <person name="Becker E.A."/>
            <person name="Seitzer P.M."/>
            <person name="Tritt A."/>
            <person name="Larsen D."/>
            <person name="Krusor M."/>
            <person name="Yao A.I."/>
            <person name="Wu D."/>
            <person name="Madern D."/>
            <person name="Eisen J.A."/>
            <person name="Darling A.E."/>
            <person name="Facciotti M.T."/>
        </authorList>
    </citation>
    <scope>NUCLEOTIDE SEQUENCE [LARGE SCALE GENOMIC DNA]</scope>
    <source>
        <strain evidence="2 3">JCM 14848</strain>
    </source>
</reference>
<name>M0DAA9_HALPD</name>
<dbReference type="Gene3D" id="3.40.50.2000">
    <property type="entry name" value="Glycogen Phosphorylase B"/>
    <property type="match status" value="2"/>
</dbReference>
<dbReference type="eggNOG" id="arCOG01403">
    <property type="taxonomic scope" value="Archaea"/>
</dbReference>
<dbReference type="EMBL" id="AOIV01000018">
    <property type="protein sequence ID" value="ELZ31662.1"/>
    <property type="molecule type" value="Genomic_DNA"/>
</dbReference>
<dbReference type="PATRIC" id="fig|1227487.5.peg.1622"/>
<comment type="caution">
    <text evidence="2">The sequence shown here is derived from an EMBL/GenBank/DDBJ whole genome shotgun (WGS) entry which is preliminary data.</text>
</comment>
<dbReference type="SUPFAM" id="SSF53756">
    <property type="entry name" value="UDP-Glycosyltransferase/glycogen phosphorylase"/>
    <property type="match status" value="1"/>
</dbReference>
<dbReference type="InterPro" id="IPR028098">
    <property type="entry name" value="Glyco_trans_4-like_N"/>
</dbReference>
<dbReference type="InterPro" id="IPR050194">
    <property type="entry name" value="Glycosyltransferase_grp1"/>
</dbReference>
<sequence>MDDIDLLVVGPTGGKDGGIGRYISEQLRHLDGRVSVRLFNSKTPSADGPLGLARGALHAAADWVRFSFESPPDVVHVHTSHYLSFYLSSAYVLVASHYWNVPVILHVHGSSFDEFVSEASGPVAAFQSLVFDACDAVVVLSEYWRETLSIRVADSKLVVLPNAVVPDEYDPDAAADPQHVVFVSSHVERKGIVEFTEAVAALYDRGFDFRTTVAGSGPLSTHAETLATNYDDAEYVGYVSEAEKRDLLSDASAYVLPTHAEGLPIAILEAMAGGNAIVSTDVGSIASVVDESNGAVVDPGDVDGLVSAMEGVLRDSDTTARMGAESRRRIEADYTWSGVADELVSLYARLLDRPVE</sequence>
<dbReference type="Proteomes" id="UP000011513">
    <property type="component" value="Unassembled WGS sequence"/>
</dbReference>
<evidence type="ECO:0000259" key="1">
    <source>
        <dbReference type="Pfam" id="PF13579"/>
    </source>
</evidence>
<dbReference type="Pfam" id="PF13692">
    <property type="entry name" value="Glyco_trans_1_4"/>
    <property type="match status" value="1"/>
</dbReference>
<keyword evidence="2" id="KW-0808">Transferase</keyword>
<proteinExistence type="predicted"/>
<gene>
    <name evidence="2" type="ORF">C474_08072</name>
</gene>
<dbReference type="Pfam" id="PF13579">
    <property type="entry name" value="Glyco_trans_4_4"/>
    <property type="match status" value="1"/>
</dbReference>
<evidence type="ECO:0000313" key="2">
    <source>
        <dbReference type="EMBL" id="ELZ31662.1"/>
    </source>
</evidence>
<protein>
    <submittedName>
        <fullName evidence="2">Glycosyltransferase</fullName>
    </submittedName>
</protein>
<evidence type="ECO:0000313" key="3">
    <source>
        <dbReference type="Proteomes" id="UP000011513"/>
    </source>
</evidence>
<dbReference type="OrthoDB" id="131038at2157"/>